<organism evidence="1 2">
    <name type="scientific">Pseudomonas aeruginosa</name>
    <dbReference type="NCBI Taxonomy" id="287"/>
    <lineage>
        <taxon>Bacteria</taxon>
        <taxon>Pseudomonadati</taxon>
        <taxon>Pseudomonadota</taxon>
        <taxon>Gammaproteobacteria</taxon>
        <taxon>Pseudomonadales</taxon>
        <taxon>Pseudomonadaceae</taxon>
        <taxon>Pseudomonas</taxon>
    </lineage>
</organism>
<dbReference type="EMBL" id="NFFZ01000030">
    <property type="protein sequence ID" value="OTI55317.1"/>
    <property type="molecule type" value="Genomic_DNA"/>
</dbReference>
<dbReference type="AlphaFoldDB" id="A0A241XG85"/>
<dbReference type="RefSeq" id="WP_071536730.1">
    <property type="nucleotide sequence ID" value="NZ_CAADLW010000405.1"/>
</dbReference>
<evidence type="ECO:0000313" key="1">
    <source>
        <dbReference type="EMBL" id="OTI55317.1"/>
    </source>
</evidence>
<proteinExistence type="predicted"/>
<protein>
    <submittedName>
        <fullName evidence="1">Uncharacterized protein</fullName>
    </submittedName>
</protein>
<accession>A0A241XG85</accession>
<evidence type="ECO:0000313" key="2">
    <source>
        <dbReference type="Proteomes" id="UP000194857"/>
    </source>
</evidence>
<reference evidence="1 2" key="1">
    <citation type="submission" date="2017-05" db="EMBL/GenBank/DDBJ databases">
        <authorList>
            <person name="Song R."/>
            <person name="Chenine A.L."/>
            <person name="Ruprecht R.M."/>
        </authorList>
    </citation>
    <scope>NUCLEOTIDE SEQUENCE [LARGE SCALE GENOMIC DNA]</scope>
    <source>
        <strain evidence="1 2">S567_C10_BS</strain>
    </source>
</reference>
<name>A0A241XG85_PSEAI</name>
<dbReference type="Proteomes" id="UP000194857">
    <property type="component" value="Unassembled WGS sequence"/>
</dbReference>
<sequence>MNLDQQDEATVLQLMNAICSRSPRQVPEDALADFAKQVWYGDLHLAPLLRGYLVKSGVADEQRRRLLYVVDRLICFPCMLRSKAAQQREVLKEWAELKPAQPTPYAVELAARHMLDKKALEWGLEEDITPQMKSVLQFQTRHYAASLGRMTGYSKP</sequence>
<comment type="caution">
    <text evidence="1">The sequence shown here is derived from an EMBL/GenBank/DDBJ whole genome shotgun (WGS) entry which is preliminary data.</text>
</comment>
<gene>
    <name evidence="1" type="ORF">CAZ10_34200</name>
</gene>